<keyword evidence="8" id="KW-0812">Transmembrane</keyword>
<dbReference type="InterPro" id="IPR003660">
    <property type="entry name" value="HAMP_dom"/>
</dbReference>
<name>A0A841KPP4_9FIRM</name>
<dbReference type="PROSITE" id="PS50885">
    <property type="entry name" value="HAMP"/>
    <property type="match status" value="1"/>
</dbReference>
<evidence type="ECO:0000256" key="5">
    <source>
        <dbReference type="ARBA" id="ARBA00022679"/>
    </source>
</evidence>
<sequence>MFNRLRSRLILFMVGVTIFSIVLVSAITNITLFRKFDVYMKDEQAYKVTELVRFIEDTYEQDNQWSEAVIEKIQSNPAVGDVDIKIMDANNEIIFVHSIESDMWNMHQQMMERMGHSVFGGMGQGMMRHSMDGGDYQEELYEVKVDSKIIGSVEIGYAKPLMISEREVEFTRGINKSIIYASIFAIFIAILLGQYFSKIISRPILNITAASNHIRNGKLGTRITDKNNITELKELSNAINHLAISLEEQHSLRKRLTADISHELRTPLTILHGQIEAISDGVWEPTKERMNIFKNEVARLMTLVEQLKDLTEIETTDIALEMVQFNLSQLIYDVVENFKYQCMSKNIEVNYEIEENIFIYADKHRMSQILINLLSNALKFTTPEGQVTVKAHKNRGKVLLEVADTGIGISQEDISHIFERLYRGERSRSRKTGGAGIGLTITKKLVEAHQGSIRVESEEGKGSRFIVTLPQANE</sequence>
<dbReference type="PANTHER" id="PTHR43711">
    <property type="entry name" value="TWO-COMPONENT HISTIDINE KINASE"/>
    <property type="match status" value="1"/>
</dbReference>
<dbReference type="Gene3D" id="1.10.287.130">
    <property type="match status" value="1"/>
</dbReference>
<dbReference type="SUPFAM" id="SSF47384">
    <property type="entry name" value="Homodimeric domain of signal transducing histidine kinase"/>
    <property type="match status" value="1"/>
</dbReference>
<evidence type="ECO:0000256" key="7">
    <source>
        <dbReference type="ARBA" id="ARBA00023012"/>
    </source>
</evidence>
<dbReference type="Pfam" id="PF02518">
    <property type="entry name" value="HATPase_c"/>
    <property type="match status" value="1"/>
</dbReference>
<feature type="transmembrane region" description="Helical" evidence="8">
    <location>
        <begin position="178"/>
        <end position="196"/>
    </location>
</feature>
<dbReference type="InterPro" id="IPR036890">
    <property type="entry name" value="HATPase_C_sf"/>
</dbReference>
<dbReference type="InterPro" id="IPR005467">
    <property type="entry name" value="His_kinase_dom"/>
</dbReference>
<reference evidence="11 12" key="1">
    <citation type="submission" date="2020-08" db="EMBL/GenBank/DDBJ databases">
        <title>Genomic Encyclopedia of Type Strains, Phase IV (KMG-IV): sequencing the most valuable type-strain genomes for metagenomic binning, comparative biology and taxonomic classification.</title>
        <authorList>
            <person name="Goeker M."/>
        </authorList>
    </citation>
    <scope>NUCLEOTIDE SEQUENCE [LARGE SCALE GENOMIC DNA]</scope>
    <source>
        <strain evidence="11 12">DSM 103526</strain>
    </source>
</reference>
<dbReference type="PRINTS" id="PR00344">
    <property type="entry name" value="BCTRLSENSOR"/>
</dbReference>
<evidence type="ECO:0000313" key="12">
    <source>
        <dbReference type="Proteomes" id="UP000579281"/>
    </source>
</evidence>
<dbReference type="Proteomes" id="UP000579281">
    <property type="component" value="Unassembled WGS sequence"/>
</dbReference>
<protein>
    <recommendedName>
        <fullName evidence="3">histidine kinase</fullName>
        <ecNumber evidence="3">2.7.13.3</ecNumber>
    </recommendedName>
</protein>
<dbReference type="CDD" id="cd00082">
    <property type="entry name" value="HisKA"/>
    <property type="match status" value="1"/>
</dbReference>
<organism evidence="11 12">
    <name type="scientific">Anaerosolibacter carboniphilus</name>
    <dbReference type="NCBI Taxonomy" id="1417629"/>
    <lineage>
        <taxon>Bacteria</taxon>
        <taxon>Bacillati</taxon>
        <taxon>Bacillota</taxon>
        <taxon>Clostridia</taxon>
        <taxon>Peptostreptococcales</taxon>
        <taxon>Thermotaleaceae</taxon>
        <taxon>Anaerosolibacter</taxon>
    </lineage>
</organism>
<dbReference type="EC" id="2.7.13.3" evidence="3"/>
<dbReference type="RefSeq" id="WP_184309732.1">
    <property type="nucleotide sequence ID" value="NZ_JACHEN010000007.1"/>
</dbReference>
<dbReference type="Gene3D" id="3.30.565.10">
    <property type="entry name" value="Histidine kinase-like ATPase, C-terminal domain"/>
    <property type="match status" value="1"/>
</dbReference>
<dbReference type="InterPro" id="IPR036097">
    <property type="entry name" value="HisK_dim/P_sf"/>
</dbReference>
<keyword evidence="7" id="KW-0902">Two-component regulatory system</keyword>
<dbReference type="Pfam" id="PF00672">
    <property type="entry name" value="HAMP"/>
    <property type="match status" value="1"/>
</dbReference>
<evidence type="ECO:0000259" key="10">
    <source>
        <dbReference type="PROSITE" id="PS50885"/>
    </source>
</evidence>
<dbReference type="FunFam" id="3.30.565.10:FF:000006">
    <property type="entry name" value="Sensor histidine kinase WalK"/>
    <property type="match status" value="1"/>
</dbReference>
<feature type="transmembrane region" description="Helical" evidence="8">
    <location>
        <begin position="12"/>
        <end position="33"/>
    </location>
</feature>
<dbReference type="InterPro" id="IPR003594">
    <property type="entry name" value="HATPase_dom"/>
</dbReference>
<feature type="domain" description="HAMP" evidence="10">
    <location>
        <begin position="198"/>
        <end position="251"/>
    </location>
</feature>
<dbReference type="CDD" id="cd16922">
    <property type="entry name" value="HATPase_EvgS-ArcB-TorS-like"/>
    <property type="match status" value="1"/>
</dbReference>
<dbReference type="InterPro" id="IPR050736">
    <property type="entry name" value="Sensor_HK_Regulatory"/>
</dbReference>
<evidence type="ECO:0000256" key="3">
    <source>
        <dbReference type="ARBA" id="ARBA00012438"/>
    </source>
</evidence>
<dbReference type="SUPFAM" id="SSF55874">
    <property type="entry name" value="ATPase domain of HSP90 chaperone/DNA topoisomerase II/histidine kinase"/>
    <property type="match status" value="1"/>
</dbReference>
<keyword evidence="12" id="KW-1185">Reference proteome</keyword>
<dbReference type="SMART" id="SM00387">
    <property type="entry name" value="HATPase_c"/>
    <property type="match status" value="1"/>
</dbReference>
<evidence type="ECO:0000313" key="11">
    <source>
        <dbReference type="EMBL" id="MBB6215436.1"/>
    </source>
</evidence>
<dbReference type="InterPro" id="IPR004358">
    <property type="entry name" value="Sig_transdc_His_kin-like_C"/>
</dbReference>
<comment type="caution">
    <text evidence="11">The sequence shown here is derived from an EMBL/GenBank/DDBJ whole genome shotgun (WGS) entry which is preliminary data.</text>
</comment>
<dbReference type="InterPro" id="IPR003661">
    <property type="entry name" value="HisK_dim/P_dom"/>
</dbReference>
<dbReference type="AlphaFoldDB" id="A0A841KPP4"/>
<keyword evidence="4" id="KW-0597">Phosphoprotein</keyword>
<evidence type="ECO:0000259" key="9">
    <source>
        <dbReference type="PROSITE" id="PS50109"/>
    </source>
</evidence>
<dbReference type="SUPFAM" id="SSF158472">
    <property type="entry name" value="HAMP domain-like"/>
    <property type="match status" value="1"/>
</dbReference>
<evidence type="ECO:0000256" key="4">
    <source>
        <dbReference type="ARBA" id="ARBA00022553"/>
    </source>
</evidence>
<keyword evidence="8" id="KW-0472">Membrane</keyword>
<keyword evidence="8" id="KW-1133">Transmembrane helix</keyword>
<evidence type="ECO:0000256" key="2">
    <source>
        <dbReference type="ARBA" id="ARBA00004370"/>
    </source>
</evidence>
<evidence type="ECO:0000256" key="1">
    <source>
        <dbReference type="ARBA" id="ARBA00000085"/>
    </source>
</evidence>
<keyword evidence="6 11" id="KW-0418">Kinase</keyword>
<dbReference type="Gene3D" id="6.10.340.10">
    <property type="match status" value="1"/>
</dbReference>
<dbReference type="SMART" id="SM00388">
    <property type="entry name" value="HisKA"/>
    <property type="match status" value="1"/>
</dbReference>
<gene>
    <name evidence="11" type="ORF">HNQ80_001525</name>
</gene>
<dbReference type="Pfam" id="PF00512">
    <property type="entry name" value="HisKA"/>
    <property type="match status" value="1"/>
</dbReference>
<dbReference type="PROSITE" id="PS50109">
    <property type="entry name" value="HIS_KIN"/>
    <property type="match status" value="1"/>
</dbReference>
<keyword evidence="5" id="KW-0808">Transferase</keyword>
<dbReference type="GO" id="GO:0016020">
    <property type="term" value="C:membrane"/>
    <property type="evidence" value="ECO:0007669"/>
    <property type="project" value="UniProtKB-SubCell"/>
</dbReference>
<evidence type="ECO:0000256" key="6">
    <source>
        <dbReference type="ARBA" id="ARBA00022777"/>
    </source>
</evidence>
<dbReference type="EMBL" id="JACHEN010000007">
    <property type="protein sequence ID" value="MBB6215436.1"/>
    <property type="molecule type" value="Genomic_DNA"/>
</dbReference>
<dbReference type="PANTHER" id="PTHR43711:SF1">
    <property type="entry name" value="HISTIDINE KINASE 1"/>
    <property type="match status" value="1"/>
</dbReference>
<dbReference type="SMART" id="SM00304">
    <property type="entry name" value="HAMP"/>
    <property type="match status" value="1"/>
</dbReference>
<feature type="domain" description="Histidine kinase" evidence="9">
    <location>
        <begin position="259"/>
        <end position="473"/>
    </location>
</feature>
<comment type="catalytic activity">
    <reaction evidence="1">
        <text>ATP + protein L-histidine = ADP + protein N-phospho-L-histidine.</text>
        <dbReference type="EC" id="2.7.13.3"/>
    </reaction>
</comment>
<proteinExistence type="predicted"/>
<comment type="subcellular location">
    <subcellularLocation>
        <location evidence="2">Membrane</location>
    </subcellularLocation>
</comment>
<accession>A0A841KPP4</accession>
<dbReference type="GO" id="GO:0000155">
    <property type="term" value="F:phosphorelay sensor kinase activity"/>
    <property type="evidence" value="ECO:0007669"/>
    <property type="project" value="InterPro"/>
</dbReference>
<evidence type="ECO:0000256" key="8">
    <source>
        <dbReference type="SAM" id="Phobius"/>
    </source>
</evidence>
<dbReference type="CDD" id="cd06225">
    <property type="entry name" value="HAMP"/>
    <property type="match status" value="1"/>
</dbReference>